<dbReference type="AlphaFoldDB" id="A0A060ZAH4"/>
<sequence length="55" mass="6436">MASPFLEEPVVIEAQTLCRNLRQERVIRPRLDVLSFPDDYLSVGFSIFLHNRSFI</sequence>
<reference evidence="1" key="1">
    <citation type="journal article" date="2014" name="Nat. Commun.">
        <title>The rainbow trout genome provides novel insights into evolution after whole-genome duplication in vertebrates.</title>
        <authorList>
            <person name="Berthelot C."/>
            <person name="Brunet F."/>
            <person name="Chalopin D."/>
            <person name="Juanchich A."/>
            <person name="Bernard M."/>
            <person name="Noel B."/>
            <person name="Bento P."/>
            <person name="Da Silva C."/>
            <person name="Labadie K."/>
            <person name="Alberti A."/>
            <person name="Aury J.M."/>
            <person name="Louis A."/>
            <person name="Dehais P."/>
            <person name="Bardou P."/>
            <person name="Montfort J."/>
            <person name="Klopp C."/>
            <person name="Cabau C."/>
            <person name="Gaspin C."/>
            <person name="Thorgaard G.H."/>
            <person name="Boussaha M."/>
            <person name="Quillet E."/>
            <person name="Guyomard R."/>
            <person name="Galiana D."/>
            <person name="Bobe J."/>
            <person name="Volff J.N."/>
            <person name="Genet C."/>
            <person name="Wincker P."/>
            <person name="Jaillon O."/>
            <person name="Roest Crollius H."/>
            <person name="Guiguen Y."/>
        </authorList>
    </citation>
    <scope>NUCLEOTIDE SEQUENCE [LARGE SCALE GENOMIC DNA]</scope>
</reference>
<evidence type="ECO:0000313" key="1">
    <source>
        <dbReference type="EMBL" id="CDQ98240.1"/>
    </source>
</evidence>
<name>A0A060ZAH4_ONCMY</name>
<gene>
    <name evidence="1" type="ORF">GSONMT00039406001</name>
</gene>
<protein>
    <submittedName>
        <fullName evidence="1">Uncharacterized protein</fullName>
    </submittedName>
</protein>
<dbReference type="EMBL" id="FR936043">
    <property type="protein sequence ID" value="CDQ98240.1"/>
    <property type="molecule type" value="Genomic_DNA"/>
</dbReference>
<proteinExistence type="predicted"/>
<reference evidence="1" key="2">
    <citation type="submission" date="2014-03" db="EMBL/GenBank/DDBJ databases">
        <authorList>
            <person name="Genoscope - CEA"/>
        </authorList>
    </citation>
    <scope>NUCLEOTIDE SEQUENCE</scope>
</reference>
<dbReference type="PaxDb" id="8022-A0A060ZAH4"/>
<evidence type="ECO:0000313" key="2">
    <source>
        <dbReference type="Proteomes" id="UP000193380"/>
    </source>
</evidence>
<dbReference type="Proteomes" id="UP000193380">
    <property type="component" value="Unassembled WGS sequence"/>
</dbReference>
<organism evidence="1 2">
    <name type="scientific">Oncorhynchus mykiss</name>
    <name type="common">Rainbow trout</name>
    <name type="synonym">Salmo gairdneri</name>
    <dbReference type="NCBI Taxonomy" id="8022"/>
    <lineage>
        <taxon>Eukaryota</taxon>
        <taxon>Metazoa</taxon>
        <taxon>Chordata</taxon>
        <taxon>Craniata</taxon>
        <taxon>Vertebrata</taxon>
        <taxon>Euteleostomi</taxon>
        <taxon>Actinopterygii</taxon>
        <taxon>Neopterygii</taxon>
        <taxon>Teleostei</taxon>
        <taxon>Protacanthopterygii</taxon>
        <taxon>Salmoniformes</taxon>
        <taxon>Salmonidae</taxon>
        <taxon>Salmoninae</taxon>
        <taxon>Oncorhynchus</taxon>
    </lineage>
</organism>
<accession>A0A060ZAH4</accession>